<feature type="region of interest" description="Disordered" evidence="1">
    <location>
        <begin position="1571"/>
        <end position="1591"/>
    </location>
</feature>
<feature type="compositionally biased region" description="Polar residues" evidence="1">
    <location>
        <begin position="1571"/>
        <end position="1582"/>
    </location>
</feature>
<feature type="compositionally biased region" description="Basic and acidic residues" evidence="1">
    <location>
        <begin position="2655"/>
        <end position="2672"/>
    </location>
</feature>
<keyword evidence="5" id="KW-1185">Reference proteome</keyword>
<dbReference type="NCBIfam" id="TIGR03696">
    <property type="entry name" value="Rhs_assc_core"/>
    <property type="match status" value="1"/>
</dbReference>
<protein>
    <submittedName>
        <fullName evidence="4">DNRLRE domain-containing protein</fullName>
    </submittedName>
</protein>
<reference evidence="4 5" key="1">
    <citation type="submission" date="2024-09" db="EMBL/GenBank/DDBJ databases">
        <authorList>
            <person name="Sun Q."/>
            <person name="Mori K."/>
        </authorList>
    </citation>
    <scope>NUCLEOTIDE SEQUENCE [LARGE SCALE GENOMIC DNA]</scope>
    <source>
        <strain evidence="4 5">JCM 4362</strain>
    </source>
</reference>
<evidence type="ECO:0000313" key="5">
    <source>
        <dbReference type="Proteomes" id="UP001589718"/>
    </source>
</evidence>
<dbReference type="Pfam" id="PF25275">
    <property type="entry name" value="Golvesin_C"/>
    <property type="match status" value="2"/>
</dbReference>
<dbReference type="InterPro" id="IPR050708">
    <property type="entry name" value="T6SS_VgrG/RHS"/>
</dbReference>
<evidence type="ECO:0000256" key="1">
    <source>
        <dbReference type="SAM" id="MobiDB-lite"/>
    </source>
</evidence>
<comment type="caution">
    <text evidence="4">The sequence shown here is derived from an EMBL/GenBank/DDBJ whole genome shotgun (WGS) entry which is preliminary data.</text>
</comment>
<dbReference type="NCBIfam" id="TIGR01643">
    <property type="entry name" value="YD_repeat_2x"/>
    <property type="match status" value="3"/>
</dbReference>
<organism evidence="4 5">
    <name type="scientific">Streptomyces cremeus</name>
    <dbReference type="NCBI Taxonomy" id="66881"/>
    <lineage>
        <taxon>Bacteria</taxon>
        <taxon>Bacillati</taxon>
        <taxon>Actinomycetota</taxon>
        <taxon>Actinomycetes</taxon>
        <taxon>Kitasatosporales</taxon>
        <taxon>Streptomycetaceae</taxon>
        <taxon>Streptomyces</taxon>
    </lineage>
</organism>
<feature type="chain" id="PRO_5045100936" evidence="2">
    <location>
        <begin position="29"/>
        <end position="2843"/>
    </location>
</feature>
<gene>
    <name evidence="4" type="ORF">ACFFTU_29275</name>
</gene>
<dbReference type="Gene3D" id="2.180.10.10">
    <property type="entry name" value="RHS repeat-associated core"/>
    <property type="match status" value="3"/>
</dbReference>
<name>A0ABV5PLF1_STRCM</name>
<dbReference type="NCBIfam" id="NF033679">
    <property type="entry name" value="DNRLRE_dom"/>
    <property type="match status" value="2"/>
</dbReference>
<feature type="region of interest" description="Disordered" evidence="1">
    <location>
        <begin position="33"/>
        <end position="91"/>
    </location>
</feature>
<evidence type="ECO:0000259" key="3">
    <source>
        <dbReference type="Pfam" id="PF25275"/>
    </source>
</evidence>
<dbReference type="InterPro" id="IPR031325">
    <property type="entry name" value="RHS_repeat"/>
</dbReference>
<dbReference type="EMBL" id="JBHMCR010000019">
    <property type="protein sequence ID" value="MFB9524044.1"/>
    <property type="molecule type" value="Genomic_DNA"/>
</dbReference>
<dbReference type="RefSeq" id="WP_345218318.1">
    <property type="nucleotide sequence ID" value="NZ_JBHMCR010000019.1"/>
</dbReference>
<dbReference type="InterPro" id="IPR033803">
    <property type="entry name" value="CBD-like_Golvesin-Xly"/>
</dbReference>
<dbReference type="InterPro" id="IPR022385">
    <property type="entry name" value="Rhs_assc_core"/>
</dbReference>
<dbReference type="PANTHER" id="PTHR32305">
    <property type="match status" value="1"/>
</dbReference>
<sequence length="2843" mass="309285">MRTRHRRFTAALVVSAVLGTALPQIAYAAPVPGGGDDGDGKSIADTVSGWFGGDSDEDDKPPTGGKLEIPSRERLPEGKNAPRAKRVKELTSERTSSARFWQLSDGRIEAELSAFPTSYRQGSAWKPIDTAVRANGKQLTNTTNTATSHFGRTAEELLRYEVGGGRSVSLGLDGASGALVPAVKGDTVTYKDPKSGADLVYQVGAGQVKENIVLAKKPDAPLSFTFRLSTAGLTPKARKDGSIAFFGETSKHPVLVIPAPFMTDSKKSETSAYGQVSSNKVTQKLVRDGKGWKLTVTPDATWLADPARQYPVTVDPTLTVAPLPGQSQDTMVLSDTPAENFGTSWKMSVGRTGAGVARSLLKFPLDQIPAKAKIDSARLGLYFDQVHASNAYDVPLAAHRATGAWDESTATWTNTNALVGEVSGTSVQTAPGTAGSTAAVGEWPKEQDAQGGDFAYNRNAAKGESYTWQPQVPESGTYRVEARVPGTDLDEAATAAPYTVTGSKGSTKTTVDQSDAKAGEWKSLGGPVDFARGNAGKVTLAGSGDEDERTFAGDVRLVADAQVVKTKGQRSAWHRFPVKDTVQKWVDGAAANHGFVVKAVDESATGPLGGPRYESADGNYDGETANFPRLTVTYGAVGTELHEPTVVYGNGPELSWAAYTNTTGDAANDLVEYQIHRSATPGFTVGPDTLVAPVAKGETSYKDVSAAPTPATSANEIGRTHYYQIAVKTKGGQLLGSPVRDVGVPKAGRTLRVLPVAADTTLSSSKPDANLDKLPADGADQSWLSVGNNSDTHGTTRSAFKFPTDSIPDTATVLQSQVQLWGAETTTGTKGATYELAPLTADFAETAATWNKADATTPWAKPGGDFGPAVSDSVGGITSEVGRHTWDATSLTQKWVEKPAENKGAVIKLNNEAATAPQERTMFLSGEAAEERLRPQLRVIYVDSTPWNTYYAPHTPQRMTEDNTYPVDVTLTNTSDSAWPAGERKLSYRWALPDGTELTDTPTLNLRTDIPALLPGEEAIVKATVKSPPVEGNRREGHSLIWDVFNAKTSTWLSKTDSIGGLEQPVAVEDPTADRLGMEKYHSYTGKNTGAGSTFMSNLGSGNGVWSYNAFNNPGRGLNTFVRLSYNAQDTSNTQLGNGWSAQAAGPMRLGTMLDFHPDSAPGEVYLTDGDGTQHIFKKQSDGTWRSSAGYHYLLKPKAGVTCTDGMDEVTDAWTMTRPDGTRFLIDCDGYLRSVVDKNGNTQTYVYEVRDSGNRWIKFLKEIKDPAGRTSLKLDYWLPGDATYEYIEANGEIAPGEQLWDPKIYDRVKSMTDISGRKLIFHYTRQGTLGRLTDGAGSSQPKVFKFTYDAAQGAKNVKLAKVTDPRGNATTIAYDRDPEFRWSTKTLTDRLGGPTTFAYTPTGSGRTTKVTDAENHSSTYVTDGLDRATTVTNAKSQTTKMTWDDDHNVTLIEENNGAKTAYCYDRKTGFPIWQRSAEDNKAGVPTAEECAGPGKFPAHSVRYEYQTRADGYAADLWKKTSAENRSWQFGYDSFGNLKTVTDPMGVKSAEAGDYTTKYDYDGYGQLTKATDANGNPTLTSDFTPAGYPRKTTDAENHVTTADYDARGQVLSVVDALGKKTTQTYDTYGRPLVSTVPKDQAANVVLKTIAPDYDANDNITKSTAINGAISQAEYDKADQIVWATAPKDTATSAERKSTYTYDKVGNLKSTTEPKGTATATAGDFVTTNTYDEIYQLTDVTNAVGDKVSYLYDGVGNPVKVIDPKKNKTPSPDDFTSKTEYDSNHRVIATTDAAGKTSRQEYDKDSLPVASIDAENNRTIQHFDDRAKLASVETPHAAGVTRETKFGYDQVGNRIKVFSPRGVATTDADDFTSETTYDALNRPKRQIQPFDPKDGRYNRKVWTETSYDAVGRVSKVSMPPSSGEVTRNDTLYSYYDTGWVKSAKDPWDILTEYDYDNLGQQTKRTLTSAGGSSSRTMTWDHFPDGKLKSLKDGGIPVGQSVVMVNSTDQQNVAATGGTDWKRTLTRDYVHAPGTGTDAFHWTLDIPKDGRYAAYVKYPKVAGASPAATYSLSHAKGETNVKVDQRTNTDGWVKIGDYDFKEGQQANLKLAESGAGTVAADSVKLVRDNTADVDQEQKNFTYAYDLNGNLTSVDDLSTGRRVDAYTVTYNGQNQVQTVTEALAGQEVKKTAYTYDANGQPETQTHPDQYSKYTYDLRELVKTATVGKSPTDPAAKVSTYDYTDRGQKKQEIKGNKNVVDYGYYLDGALKSQTEKKPDGTLISSHAYAYDPNGNKAEDVAQKRNADDATKLLSSTTKYTYDPADRLAKADKTGNGAGVETYVHDDNANVISQTVKGKTTTFGYDRNRLLKTTVEGAVADHIYDPFGRQDSVKAGTKVIEKTTYDGFDHVIKHDKADATGVLKSTTYAFDPLDRTTSKTEAGKTTQYNYLGMSTEVLTEEVANKLTASYQYSPWGERLSQIKHAADGKTDESYYGYNSHTDVETLTGTDGNTKATYGYTAYGSDDTADFTGIDKPSATNPTKDAYNPYRFNSKRWDAASGTYDMGFRDYSPGLNRFTSRDMYNGALDDMGLGSDPMTSNRYSFAGGNPVSRVELDGHRPTDCDEVPGATCTLTSRGWDVGYKKPKKTSAKPPPSGPLASTEDRVYGKEEPTARDREVQGQMHWVKAGLWMKNWDNAYDLLSHWLGNSGKSYKVDPIGMLRDIPRFREDVAKQLERARIGGKAVFDSGWQKTRADEEDGESSLDWYYALNNFQYRVSGTNLRKQGMTYTVQVRKRYDWGIPSEKRNDLKQSFLWVDVNVQQAEVAHLHTAGMAQDFDVYGSATMKGGMQ</sequence>
<feature type="domain" description="Golvesin/Xly CBD-like" evidence="3">
    <location>
        <begin position="435"/>
        <end position="558"/>
    </location>
</feature>
<dbReference type="Proteomes" id="UP001589718">
    <property type="component" value="Unassembled WGS sequence"/>
</dbReference>
<dbReference type="Pfam" id="PF05593">
    <property type="entry name" value="RHS_repeat"/>
    <property type="match status" value="2"/>
</dbReference>
<proteinExistence type="predicted"/>
<feature type="region of interest" description="Disordered" evidence="1">
    <location>
        <begin position="2636"/>
        <end position="2672"/>
    </location>
</feature>
<feature type="domain" description="Golvesin/Xly CBD-like" evidence="3">
    <location>
        <begin position="2001"/>
        <end position="2124"/>
    </location>
</feature>
<evidence type="ECO:0000313" key="4">
    <source>
        <dbReference type="EMBL" id="MFB9524044.1"/>
    </source>
</evidence>
<dbReference type="InterPro" id="IPR006530">
    <property type="entry name" value="YD"/>
</dbReference>
<accession>A0ABV5PLF1</accession>
<keyword evidence="2" id="KW-0732">Signal</keyword>
<feature type="signal peptide" evidence="2">
    <location>
        <begin position="1"/>
        <end position="28"/>
    </location>
</feature>
<dbReference type="PANTHER" id="PTHR32305:SF15">
    <property type="entry name" value="PROTEIN RHSA-RELATED"/>
    <property type="match status" value="1"/>
</dbReference>
<evidence type="ECO:0000256" key="2">
    <source>
        <dbReference type="SAM" id="SignalP"/>
    </source>
</evidence>